<evidence type="ECO:0000313" key="1">
    <source>
        <dbReference type="EMBL" id="NEE14794.1"/>
    </source>
</evidence>
<proteinExistence type="predicted"/>
<dbReference type="AlphaFoldDB" id="A0A6G3XAS0"/>
<protein>
    <submittedName>
        <fullName evidence="1">Uncharacterized protein</fullName>
    </submittedName>
</protein>
<organism evidence="1">
    <name type="scientific">Streptomyces sp. SID7499</name>
    <dbReference type="NCBI Taxonomy" id="2706086"/>
    <lineage>
        <taxon>Bacteria</taxon>
        <taxon>Bacillati</taxon>
        <taxon>Actinomycetota</taxon>
        <taxon>Actinomycetes</taxon>
        <taxon>Kitasatosporales</taxon>
        <taxon>Streptomycetaceae</taxon>
        <taxon>Streptomyces</taxon>
    </lineage>
</organism>
<gene>
    <name evidence="1" type="ORF">G3M58_51045</name>
</gene>
<dbReference type="EMBL" id="JAAGMN010005336">
    <property type="protein sequence ID" value="NEE14794.1"/>
    <property type="molecule type" value="Genomic_DNA"/>
</dbReference>
<comment type="caution">
    <text evidence="1">The sequence shown here is derived from an EMBL/GenBank/DDBJ whole genome shotgun (WGS) entry which is preliminary data.</text>
</comment>
<accession>A0A6G3XAS0</accession>
<reference evidence="1" key="1">
    <citation type="submission" date="2020-01" db="EMBL/GenBank/DDBJ databases">
        <title>Insect and environment-associated Actinomycetes.</title>
        <authorList>
            <person name="Currrie C."/>
            <person name="Chevrette M."/>
            <person name="Carlson C."/>
            <person name="Stubbendieck R."/>
            <person name="Wendt-Pienkowski E."/>
        </authorList>
    </citation>
    <scope>NUCLEOTIDE SEQUENCE</scope>
    <source>
        <strain evidence="1">SID7499</strain>
    </source>
</reference>
<name>A0A6G3XAS0_9ACTN</name>
<sequence>MPDENGASEQRTQESRMLDRFPGLRDSVASLPEFIAWNDSFPLIEVDAESFRVARGDQLMDRDQMMVEWIRLFRPQLLEKGAENDR</sequence>